<evidence type="ECO:0000313" key="8">
    <source>
        <dbReference type="EMBL" id="SDW47235.1"/>
    </source>
</evidence>
<reference evidence="8 9" key="1">
    <citation type="submission" date="2016-10" db="EMBL/GenBank/DDBJ databases">
        <authorList>
            <person name="de Groot N.N."/>
        </authorList>
    </citation>
    <scope>NUCLEOTIDE SEQUENCE [LARGE SCALE GENOMIC DNA]</scope>
    <source>
        <strain evidence="8 9">DSM 23310</strain>
    </source>
</reference>
<dbReference type="InterPro" id="IPR006224">
    <property type="entry name" value="PsdUridine_synth_RluA-like_CS"/>
</dbReference>
<name>A0A1H2TTN8_9FIRM</name>
<feature type="domain" description="RNA-binding S4" evidence="7">
    <location>
        <begin position="13"/>
        <end position="73"/>
    </location>
</feature>
<dbReference type="EC" id="5.4.99.-" evidence="6"/>
<dbReference type="EMBL" id="FNNG01000002">
    <property type="protein sequence ID" value="SDW47235.1"/>
    <property type="molecule type" value="Genomic_DNA"/>
</dbReference>
<dbReference type="Gene3D" id="3.30.2350.10">
    <property type="entry name" value="Pseudouridine synthase"/>
    <property type="match status" value="1"/>
</dbReference>
<dbReference type="InterPro" id="IPR050188">
    <property type="entry name" value="RluA_PseudoU_synthase"/>
</dbReference>
<keyword evidence="3 6" id="KW-0413">Isomerase</keyword>
<dbReference type="RefSeq" id="WP_093751101.1">
    <property type="nucleotide sequence ID" value="NZ_FNNG01000002.1"/>
</dbReference>
<dbReference type="OrthoDB" id="9807829at2"/>
<organism evidence="8 9">
    <name type="scientific">Tepidimicrobium xylanilyticum</name>
    <dbReference type="NCBI Taxonomy" id="1123352"/>
    <lineage>
        <taxon>Bacteria</taxon>
        <taxon>Bacillati</taxon>
        <taxon>Bacillota</taxon>
        <taxon>Tissierellia</taxon>
        <taxon>Tissierellales</taxon>
        <taxon>Tepidimicrobiaceae</taxon>
        <taxon>Tepidimicrobium</taxon>
    </lineage>
</organism>
<dbReference type="GO" id="GO:0003723">
    <property type="term" value="F:RNA binding"/>
    <property type="evidence" value="ECO:0007669"/>
    <property type="project" value="UniProtKB-KW"/>
</dbReference>
<dbReference type="CDD" id="cd02869">
    <property type="entry name" value="PseudoU_synth_RluA_like"/>
    <property type="match status" value="1"/>
</dbReference>
<dbReference type="InterPro" id="IPR020103">
    <property type="entry name" value="PsdUridine_synth_cat_dom_sf"/>
</dbReference>
<dbReference type="CDD" id="cd00165">
    <property type="entry name" value="S4"/>
    <property type="match status" value="1"/>
</dbReference>
<dbReference type="PROSITE" id="PS01129">
    <property type="entry name" value="PSI_RLU"/>
    <property type="match status" value="1"/>
</dbReference>
<dbReference type="PANTHER" id="PTHR21600">
    <property type="entry name" value="MITOCHONDRIAL RNA PSEUDOURIDINE SYNTHASE"/>
    <property type="match status" value="1"/>
</dbReference>
<dbReference type="PROSITE" id="PS50889">
    <property type="entry name" value="S4"/>
    <property type="match status" value="1"/>
</dbReference>
<evidence type="ECO:0000256" key="1">
    <source>
        <dbReference type="ARBA" id="ARBA00000073"/>
    </source>
</evidence>
<sequence length="323" mass="37067">MKELNISKNDSGQRIDRFLKKYLSKAPLSFIYKMIRKKNIKLNNSKTTPDTIIYEGDTIQLYLSDNTIEKFIEKDQMDKSSLRLNIIYEDENIILINKPVGILSHSANKEYGNNIVDGMVHYLYKKGEYCPRIEKTFTPAICNRLDRNTSGIIIGAKNYGALKLINQAIKDRNIERYYKTIVKGEIKKDGIMEGYLVKDAELNKVEVTLGKKEDSKKITTSIKVIAFSPPYTLLEVQLITGRTHQIRAHLASIGNPIIGDVKYGSKSINEYFMKKYGLNYQLLHSNKIKFNEIGEPLSYLNGREFTAEPGKKFTQIERELFGL</sequence>
<dbReference type="Gene3D" id="3.10.290.10">
    <property type="entry name" value="RNA-binding S4 domain"/>
    <property type="match status" value="1"/>
</dbReference>
<dbReference type="NCBIfam" id="TIGR00005">
    <property type="entry name" value="rluA_subfam"/>
    <property type="match status" value="1"/>
</dbReference>
<comment type="function">
    <text evidence="6">Responsible for synthesis of pseudouridine from uracil.</text>
</comment>
<evidence type="ECO:0000256" key="3">
    <source>
        <dbReference type="ARBA" id="ARBA00023235"/>
    </source>
</evidence>
<evidence type="ECO:0000259" key="7">
    <source>
        <dbReference type="SMART" id="SM00363"/>
    </source>
</evidence>
<dbReference type="InterPro" id="IPR036986">
    <property type="entry name" value="S4_RNA-bd_sf"/>
</dbReference>
<gene>
    <name evidence="8" type="ORF">SAMN05660923_00805</name>
</gene>
<dbReference type="AlphaFoldDB" id="A0A1H2TTN8"/>
<comment type="catalytic activity">
    <reaction evidence="1 6">
        <text>a uridine in RNA = a pseudouridine in RNA</text>
        <dbReference type="Rhea" id="RHEA:48348"/>
        <dbReference type="Rhea" id="RHEA-COMP:12068"/>
        <dbReference type="Rhea" id="RHEA-COMP:12069"/>
        <dbReference type="ChEBI" id="CHEBI:65314"/>
        <dbReference type="ChEBI" id="CHEBI:65315"/>
    </reaction>
</comment>
<keyword evidence="5" id="KW-0694">RNA-binding</keyword>
<evidence type="ECO:0000313" key="9">
    <source>
        <dbReference type="Proteomes" id="UP000198828"/>
    </source>
</evidence>
<proteinExistence type="inferred from homology"/>
<evidence type="ECO:0000256" key="2">
    <source>
        <dbReference type="ARBA" id="ARBA00010876"/>
    </source>
</evidence>
<evidence type="ECO:0000256" key="6">
    <source>
        <dbReference type="RuleBase" id="RU362028"/>
    </source>
</evidence>
<dbReference type="Proteomes" id="UP000198828">
    <property type="component" value="Unassembled WGS sequence"/>
</dbReference>
<dbReference type="PANTHER" id="PTHR21600:SF83">
    <property type="entry name" value="PSEUDOURIDYLATE SYNTHASE RPUSD4, MITOCHONDRIAL"/>
    <property type="match status" value="1"/>
</dbReference>
<feature type="active site" evidence="4">
    <location>
        <position position="146"/>
    </location>
</feature>
<protein>
    <recommendedName>
        <fullName evidence="6">Pseudouridine synthase</fullName>
        <ecNumber evidence="6">5.4.99.-</ecNumber>
    </recommendedName>
</protein>
<dbReference type="SMART" id="SM00363">
    <property type="entry name" value="S4"/>
    <property type="match status" value="1"/>
</dbReference>
<dbReference type="Pfam" id="PF00849">
    <property type="entry name" value="PseudoU_synth_2"/>
    <property type="match status" value="1"/>
</dbReference>
<dbReference type="InterPro" id="IPR006145">
    <property type="entry name" value="PsdUridine_synth_RsuA/RluA"/>
</dbReference>
<dbReference type="InterPro" id="IPR006225">
    <property type="entry name" value="PsdUridine_synth_RluC/D"/>
</dbReference>
<dbReference type="InterPro" id="IPR002942">
    <property type="entry name" value="S4_RNA-bd"/>
</dbReference>
<dbReference type="SUPFAM" id="SSF55120">
    <property type="entry name" value="Pseudouridine synthase"/>
    <property type="match status" value="1"/>
</dbReference>
<dbReference type="SUPFAM" id="SSF55174">
    <property type="entry name" value="Alpha-L RNA-binding motif"/>
    <property type="match status" value="1"/>
</dbReference>
<accession>A0A1H2TTN8</accession>
<evidence type="ECO:0000256" key="5">
    <source>
        <dbReference type="PROSITE-ProRule" id="PRU00182"/>
    </source>
</evidence>
<comment type="similarity">
    <text evidence="2 6">Belongs to the pseudouridine synthase RluA family.</text>
</comment>
<keyword evidence="9" id="KW-1185">Reference proteome</keyword>
<evidence type="ECO:0000256" key="4">
    <source>
        <dbReference type="PIRSR" id="PIRSR606225-1"/>
    </source>
</evidence>
<dbReference type="GO" id="GO:0000455">
    <property type="term" value="P:enzyme-directed rRNA pseudouridine synthesis"/>
    <property type="evidence" value="ECO:0007669"/>
    <property type="project" value="UniProtKB-ARBA"/>
</dbReference>
<dbReference type="GO" id="GO:0120159">
    <property type="term" value="F:rRNA pseudouridine synthase activity"/>
    <property type="evidence" value="ECO:0007669"/>
    <property type="project" value="UniProtKB-ARBA"/>
</dbReference>